<organism evidence="1 2">
    <name type="scientific">Arthrobacter halodurans</name>
    <dbReference type="NCBI Taxonomy" id="516699"/>
    <lineage>
        <taxon>Bacteria</taxon>
        <taxon>Bacillati</taxon>
        <taxon>Actinomycetota</taxon>
        <taxon>Actinomycetes</taxon>
        <taxon>Micrococcales</taxon>
        <taxon>Micrococcaceae</taxon>
        <taxon>Arthrobacter</taxon>
    </lineage>
</organism>
<dbReference type="Proteomes" id="UP001575652">
    <property type="component" value="Unassembled WGS sequence"/>
</dbReference>
<keyword evidence="2" id="KW-1185">Reference proteome</keyword>
<evidence type="ECO:0000313" key="2">
    <source>
        <dbReference type="Proteomes" id="UP001575652"/>
    </source>
</evidence>
<keyword evidence="1" id="KW-0378">Hydrolase</keyword>
<sequence length="143" mass="15855">MRWSDMDAYGHINNVNLVRMMEEARIASFGVPGGTGKPGNAPAVDLFSSVPDGTQTLVVEHRIRYVRPLDYRNVPADVDVWVSAVKPASFDMSYEFRDPFGGELCVKATTTLAFFSAAESRVLRIPADRREALGEFLGDPVFR</sequence>
<dbReference type="InterPro" id="IPR050563">
    <property type="entry name" value="4-hydroxybenzoyl-CoA_TE"/>
</dbReference>
<dbReference type="CDD" id="cd00586">
    <property type="entry name" value="4HBT"/>
    <property type="match status" value="1"/>
</dbReference>
<dbReference type="SUPFAM" id="SSF54637">
    <property type="entry name" value="Thioesterase/thiol ester dehydrase-isomerase"/>
    <property type="match status" value="1"/>
</dbReference>
<protein>
    <submittedName>
        <fullName evidence="1">Acyl-CoA thioesterase</fullName>
        <ecNumber evidence="1">3.1.2.-</ecNumber>
    </submittedName>
</protein>
<dbReference type="Gene3D" id="3.10.129.10">
    <property type="entry name" value="Hotdog Thioesterase"/>
    <property type="match status" value="1"/>
</dbReference>
<dbReference type="PANTHER" id="PTHR31793:SF24">
    <property type="entry name" value="LONG-CHAIN ACYL-COA THIOESTERASE FADM"/>
    <property type="match status" value="1"/>
</dbReference>
<gene>
    <name evidence="1" type="ORF">ACETWP_12535</name>
</gene>
<comment type="caution">
    <text evidence="1">The sequence shown here is derived from an EMBL/GenBank/DDBJ whole genome shotgun (WGS) entry which is preliminary data.</text>
</comment>
<name>A0ABV4UT47_9MICC</name>
<dbReference type="Pfam" id="PF13279">
    <property type="entry name" value="4HBT_2"/>
    <property type="match status" value="1"/>
</dbReference>
<dbReference type="InterPro" id="IPR029069">
    <property type="entry name" value="HotDog_dom_sf"/>
</dbReference>
<dbReference type="GO" id="GO:0016787">
    <property type="term" value="F:hydrolase activity"/>
    <property type="evidence" value="ECO:0007669"/>
    <property type="project" value="UniProtKB-KW"/>
</dbReference>
<evidence type="ECO:0000313" key="1">
    <source>
        <dbReference type="EMBL" id="MFB0835417.1"/>
    </source>
</evidence>
<accession>A0ABV4UT47</accession>
<proteinExistence type="predicted"/>
<reference evidence="1 2" key="1">
    <citation type="submission" date="2024-09" db="EMBL/GenBank/DDBJ databases">
        <authorList>
            <person name="Salinas-Garcia M.A."/>
            <person name="Prieme A."/>
        </authorList>
    </citation>
    <scope>NUCLEOTIDE SEQUENCE [LARGE SCALE GENOMIC DNA]</scope>
    <source>
        <strain evidence="1 2">DSM 21081</strain>
    </source>
</reference>
<dbReference type="EMBL" id="JBHDLJ010000010">
    <property type="protein sequence ID" value="MFB0835417.1"/>
    <property type="molecule type" value="Genomic_DNA"/>
</dbReference>
<dbReference type="RefSeq" id="WP_373972587.1">
    <property type="nucleotide sequence ID" value="NZ_JBHDLJ010000010.1"/>
</dbReference>
<dbReference type="PANTHER" id="PTHR31793">
    <property type="entry name" value="4-HYDROXYBENZOYL-COA THIOESTERASE FAMILY MEMBER"/>
    <property type="match status" value="1"/>
</dbReference>
<dbReference type="EC" id="3.1.2.-" evidence="1"/>